<dbReference type="GO" id="GO:0005975">
    <property type="term" value="P:carbohydrate metabolic process"/>
    <property type="evidence" value="ECO:0007669"/>
    <property type="project" value="InterPro"/>
</dbReference>
<keyword evidence="5" id="KW-1185">Reference proteome</keyword>
<dbReference type="RefSeq" id="WP_307904209.1">
    <property type="nucleotide sequence ID" value="NZ_AP027059.1"/>
</dbReference>
<dbReference type="GO" id="GO:0016798">
    <property type="term" value="F:hydrolase activity, acting on glycosyl bonds"/>
    <property type="evidence" value="ECO:0007669"/>
    <property type="project" value="UniProtKB-KW"/>
</dbReference>
<protein>
    <submittedName>
        <fullName evidence="4">Maltodextrin glucosidase</fullName>
    </submittedName>
</protein>
<dbReference type="SMART" id="SM00642">
    <property type="entry name" value="Aamy"/>
    <property type="match status" value="1"/>
</dbReference>
<feature type="domain" description="Glycosyl hydrolase family 13 catalytic" evidence="3">
    <location>
        <begin position="11"/>
        <end position="361"/>
    </location>
</feature>
<evidence type="ECO:0000313" key="4">
    <source>
        <dbReference type="EMBL" id="BDU51331.1"/>
    </source>
</evidence>
<dbReference type="SUPFAM" id="SSF51011">
    <property type="entry name" value="Glycosyl hydrolase domain"/>
    <property type="match status" value="1"/>
</dbReference>
<dbReference type="Gene3D" id="3.90.400.10">
    <property type="entry name" value="Oligo-1,6-glucosidase, Domain 2"/>
    <property type="match status" value="1"/>
</dbReference>
<dbReference type="Pfam" id="PF00128">
    <property type="entry name" value="Alpha-amylase"/>
    <property type="match status" value="1"/>
</dbReference>
<sequence>MNLANEKMFYHIYPLGFCGAPERNDFQSNPTERLYKIIDWIPHMKFLGVNALYLGPIFESFEHGYDTVDYYKVDRRLGNNEMFKGVVRALHDNGIEVVLDGVFNHVGREHFTFKDLQWNGQNSKYKDWFSGVDFSRRSPYNDNFTYNTWDGNYNLVKLNLKNPEVVEYLLNAAKYWIDEFDIDGIRLDAADTLDFDFMRKLSETVKNRKQNFWLMGEVVHGDYSRWIKEGKLDSTTNYECYKGLYSSHNDKNYFEIAHSLKRQFSKGGIYQDIAMYNFADNHDVERVATTIKKKEDLYTLYTMLYIMPGIPSIYYGSEWEIEGKKWNGSDRELRPDLDINYMNSNKSANMVNHISKLSQIRKSSQAIKYGNYEEIFVKQEQFGFKREYNGEMVIAIFNSSENEVNLKEHNIPAGRYIDVLNDNNEVDLYNNREIKLYSNWGRILKRIG</sequence>
<dbReference type="EMBL" id="AP027059">
    <property type="protein sequence ID" value="BDU51331.1"/>
    <property type="molecule type" value="Genomic_DNA"/>
</dbReference>
<dbReference type="InterPro" id="IPR045857">
    <property type="entry name" value="O16G_dom_2"/>
</dbReference>
<dbReference type="InterPro" id="IPR006047">
    <property type="entry name" value="GH13_cat_dom"/>
</dbReference>
<dbReference type="InterPro" id="IPR013780">
    <property type="entry name" value="Glyco_hydro_b"/>
</dbReference>
<organism evidence="4 5">
    <name type="scientific">Haliovirga abyssi</name>
    <dbReference type="NCBI Taxonomy" id="2996794"/>
    <lineage>
        <taxon>Bacteria</taxon>
        <taxon>Fusobacteriati</taxon>
        <taxon>Fusobacteriota</taxon>
        <taxon>Fusobacteriia</taxon>
        <taxon>Fusobacteriales</taxon>
        <taxon>Haliovirgaceae</taxon>
        <taxon>Haliovirga</taxon>
    </lineage>
</organism>
<dbReference type="AlphaFoldDB" id="A0AAU9DXV0"/>
<evidence type="ECO:0000256" key="2">
    <source>
        <dbReference type="ARBA" id="ARBA00023295"/>
    </source>
</evidence>
<evidence type="ECO:0000259" key="3">
    <source>
        <dbReference type="SMART" id="SM00642"/>
    </source>
</evidence>
<proteinExistence type="predicted"/>
<evidence type="ECO:0000313" key="5">
    <source>
        <dbReference type="Proteomes" id="UP001321582"/>
    </source>
</evidence>
<dbReference type="Gene3D" id="3.20.20.80">
    <property type="entry name" value="Glycosidases"/>
    <property type="match status" value="2"/>
</dbReference>
<dbReference type="Proteomes" id="UP001321582">
    <property type="component" value="Chromosome"/>
</dbReference>
<dbReference type="PANTHER" id="PTHR10357:SF210">
    <property type="entry name" value="MALTODEXTRIN GLUCOSIDASE"/>
    <property type="match status" value="1"/>
</dbReference>
<evidence type="ECO:0000256" key="1">
    <source>
        <dbReference type="ARBA" id="ARBA00022801"/>
    </source>
</evidence>
<dbReference type="SUPFAM" id="SSF51445">
    <property type="entry name" value="(Trans)glycosidases"/>
    <property type="match status" value="1"/>
</dbReference>
<name>A0AAU9DXV0_9FUSO</name>
<accession>A0AAU9DXV0</accession>
<dbReference type="KEGG" id="haby:HLVA_19000"/>
<gene>
    <name evidence="4" type="ORF">HLVA_19000</name>
</gene>
<dbReference type="PANTHER" id="PTHR10357">
    <property type="entry name" value="ALPHA-AMYLASE FAMILY MEMBER"/>
    <property type="match status" value="1"/>
</dbReference>
<dbReference type="Gene3D" id="2.60.40.1180">
    <property type="entry name" value="Golgi alpha-mannosidase II"/>
    <property type="match status" value="1"/>
</dbReference>
<reference evidence="4 5" key="1">
    <citation type="submission" date="2022-11" db="EMBL/GenBank/DDBJ databases">
        <title>Haliovirga abyssi gen. nov., sp. nov., a mesophilic fermentative bacterium isolated from the Iheya North hydrothermal field and the proposal of Haliovirgaceae fam. nov.</title>
        <authorList>
            <person name="Miyazaki U."/>
            <person name="Tame A."/>
            <person name="Miyazaki J."/>
            <person name="Takai K."/>
            <person name="Sawayama S."/>
            <person name="Kitajima M."/>
            <person name="Okamoto A."/>
            <person name="Nakagawa S."/>
        </authorList>
    </citation>
    <scope>NUCLEOTIDE SEQUENCE [LARGE SCALE GENOMIC DNA]</scope>
    <source>
        <strain evidence="4 5">IC12</strain>
    </source>
</reference>
<keyword evidence="2" id="KW-0326">Glycosidase</keyword>
<keyword evidence="1" id="KW-0378">Hydrolase</keyword>
<dbReference type="CDD" id="cd11353">
    <property type="entry name" value="AmyAc_euk_bac_CMD_like"/>
    <property type="match status" value="1"/>
</dbReference>
<dbReference type="InterPro" id="IPR017853">
    <property type="entry name" value="GH"/>
</dbReference>